<evidence type="ECO:0000313" key="2">
    <source>
        <dbReference type="EMBL" id="WMV25896.1"/>
    </source>
</evidence>
<evidence type="ECO:0000313" key="3">
    <source>
        <dbReference type="Proteomes" id="UP001234989"/>
    </source>
</evidence>
<dbReference type="Proteomes" id="UP001234989">
    <property type="component" value="Chromosome 4"/>
</dbReference>
<feature type="region of interest" description="Disordered" evidence="1">
    <location>
        <begin position="95"/>
        <end position="118"/>
    </location>
</feature>
<protein>
    <recommendedName>
        <fullName evidence="4">Late blight resistance protein</fullName>
    </recommendedName>
</protein>
<feature type="region of interest" description="Disordered" evidence="1">
    <location>
        <begin position="44"/>
        <end position="67"/>
    </location>
</feature>
<reference evidence="2" key="1">
    <citation type="submission" date="2023-08" db="EMBL/GenBank/DDBJ databases">
        <title>A de novo genome assembly of Solanum verrucosum Schlechtendal, a Mexican diploid species geographically isolated from the other diploid A-genome species in potato relatives.</title>
        <authorList>
            <person name="Hosaka K."/>
        </authorList>
    </citation>
    <scope>NUCLEOTIDE SEQUENCE</scope>
    <source>
        <tissue evidence="2">Young leaves</tissue>
    </source>
</reference>
<dbReference type="EMBL" id="CP133615">
    <property type="protein sequence ID" value="WMV25896.1"/>
    <property type="molecule type" value="Genomic_DNA"/>
</dbReference>
<evidence type="ECO:0008006" key="4">
    <source>
        <dbReference type="Google" id="ProtNLM"/>
    </source>
</evidence>
<organism evidence="2 3">
    <name type="scientific">Solanum verrucosum</name>
    <dbReference type="NCBI Taxonomy" id="315347"/>
    <lineage>
        <taxon>Eukaryota</taxon>
        <taxon>Viridiplantae</taxon>
        <taxon>Streptophyta</taxon>
        <taxon>Embryophyta</taxon>
        <taxon>Tracheophyta</taxon>
        <taxon>Spermatophyta</taxon>
        <taxon>Magnoliopsida</taxon>
        <taxon>eudicotyledons</taxon>
        <taxon>Gunneridae</taxon>
        <taxon>Pentapetalae</taxon>
        <taxon>asterids</taxon>
        <taxon>lamiids</taxon>
        <taxon>Solanales</taxon>
        <taxon>Solanaceae</taxon>
        <taxon>Solanoideae</taxon>
        <taxon>Solaneae</taxon>
        <taxon>Solanum</taxon>
    </lineage>
</organism>
<dbReference type="AlphaFoldDB" id="A0AAF0TN44"/>
<evidence type="ECO:0000256" key="1">
    <source>
        <dbReference type="SAM" id="MobiDB-lite"/>
    </source>
</evidence>
<feature type="compositionally biased region" description="Basic and acidic residues" evidence="1">
    <location>
        <begin position="58"/>
        <end position="67"/>
    </location>
</feature>
<proteinExistence type="predicted"/>
<sequence length="118" mass="13157">MPFCNTPYSNQAKNADFEKLQVQPTVAIHGPYVRPRPVLVVRGSPLQPLPSQAQKNRLSLDSRTDPRSVDQTMVCGLCLWIKTSFTQPLTQTTINQHRPSFDPRSVGLTVDEGQQPVS</sequence>
<gene>
    <name evidence="2" type="ORF">MTR67_019281</name>
</gene>
<keyword evidence="3" id="KW-1185">Reference proteome</keyword>
<name>A0AAF0TN44_SOLVR</name>
<accession>A0AAF0TN44</accession>